<protein>
    <submittedName>
        <fullName evidence="1">Uncharacterized protein</fullName>
    </submittedName>
</protein>
<dbReference type="AlphaFoldDB" id="A0A429ZR45"/>
<proteinExistence type="predicted"/>
<evidence type="ECO:0000313" key="2">
    <source>
        <dbReference type="Proteomes" id="UP000287857"/>
    </source>
</evidence>
<dbReference type="RefSeq" id="WP_125984812.1">
    <property type="nucleotide sequence ID" value="NZ_NGJS01000028.1"/>
</dbReference>
<evidence type="ECO:0000313" key="1">
    <source>
        <dbReference type="EMBL" id="RST96135.1"/>
    </source>
</evidence>
<reference evidence="1 2" key="1">
    <citation type="submission" date="2017-05" db="EMBL/GenBank/DDBJ databases">
        <title>Vagococcus spp. assemblies.</title>
        <authorList>
            <person name="Gulvik C.A."/>
        </authorList>
    </citation>
    <scope>NUCLEOTIDE SEQUENCE [LARGE SCALE GENOMIC DNA]</scope>
    <source>
        <strain evidence="1 2">SS1995</strain>
    </source>
</reference>
<name>A0A429ZR45_9ENTE</name>
<sequence length="61" mass="7021">MEKEIKQISLSLKGIEESLRALAEDTKAKKELDIEIMNKLNEFESSLIDLKNDPFGLNKRD</sequence>
<organism evidence="1 2">
    <name type="scientific">Vagococcus vulneris</name>
    <dbReference type="NCBI Taxonomy" id="1977869"/>
    <lineage>
        <taxon>Bacteria</taxon>
        <taxon>Bacillati</taxon>
        <taxon>Bacillota</taxon>
        <taxon>Bacilli</taxon>
        <taxon>Lactobacillales</taxon>
        <taxon>Enterococcaceae</taxon>
        <taxon>Vagococcus</taxon>
    </lineage>
</organism>
<comment type="caution">
    <text evidence="1">The sequence shown here is derived from an EMBL/GenBank/DDBJ whole genome shotgun (WGS) entry which is preliminary data.</text>
</comment>
<dbReference type="Proteomes" id="UP000287857">
    <property type="component" value="Unassembled WGS sequence"/>
</dbReference>
<gene>
    <name evidence="1" type="ORF">CBF37_11145</name>
</gene>
<dbReference type="EMBL" id="NGJS01000028">
    <property type="protein sequence ID" value="RST96135.1"/>
    <property type="molecule type" value="Genomic_DNA"/>
</dbReference>
<keyword evidence="2" id="KW-1185">Reference proteome</keyword>
<accession>A0A429ZR45</accession>